<dbReference type="EMBL" id="AGCM01000031">
    <property type="protein sequence ID" value="EHM55582.1"/>
    <property type="molecule type" value="Genomic_DNA"/>
</dbReference>
<evidence type="ECO:0000313" key="2">
    <source>
        <dbReference type="Proteomes" id="UP000004750"/>
    </source>
</evidence>
<reference evidence="1 2" key="1">
    <citation type="submission" date="2011-08" db="EMBL/GenBank/DDBJ databases">
        <authorList>
            <person name="Weinstock G."/>
            <person name="Sodergren E."/>
            <person name="Clifton S."/>
            <person name="Fulton L."/>
            <person name="Fulton B."/>
            <person name="Courtney L."/>
            <person name="Fronick C."/>
            <person name="Harrison M."/>
            <person name="Strong C."/>
            <person name="Farmer C."/>
            <person name="Delahaunty K."/>
            <person name="Markovic C."/>
            <person name="Hall O."/>
            <person name="Minx P."/>
            <person name="Tomlinson C."/>
            <person name="Mitreva M."/>
            <person name="Hou S."/>
            <person name="Chen J."/>
            <person name="Wollam A."/>
            <person name="Pepin K.H."/>
            <person name="Johnson M."/>
            <person name="Bhonagiri V."/>
            <person name="Zhang X."/>
            <person name="Suruliraj S."/>
            <person name="Warren W."/>
            <person name="Chinwalla A."/>
            <person name="Mardis E.R."/>
            <person name="Wilson R.K."/>
        </authorList>
    </citation>
    <scope>NUCLEOTIDE SEQUENCE [LARGE SCALE GENOMIC DNA]</scope>
    <source>
        <strain evidence="1 2">F0432</strain>
    </source>
</reference>
<gene>
    <name evidence="1" type="ORF">HMPREF9080_00622</name>
</gene>
<proteinExistence type="predicted"/>
<accession>G9ZCZ2</accession>
<dbReference type="Proteomes" id="UP000004750">
    <property type="component" value="Unassembled WGS sequence"/>
</dbReference>
<name>G9ZCZ2_9GAMM</name>
<dbReference type="STRING" id="797473.HMPREF9080_00622"/>
<organism evidence="1 2">
    <name type="scientific">Cardiobacterium valvarum F0432</name>
    <dbReference type="NCBI Taxonomy" id="797473"/>
    <lineage>
        <taxon>Bacteria</taxon>
        <taxon>Pseudomonadati</taxon>
        <taxon>Pseudomonadota</taxon>
        <taxon>Gammaproteobacteria</taxon>
        <taxon>Cardiobacteriales</taxon>
        <taxon>Cardiobacteriaceae</taxon>
        <taxon>Cardiobacterium</taxon>
    </lineage>
</organism>
<evidence type="ECO:0000313" key="1">
    <source>
        <dbReference type="EMBL" id="EHM55582.1"/>
    </source>
</evidence>
<sequence length="1087" mass="111019">MPVVNGLVVTVAAVAAAAELGSSAVAVLRLQGGEVAAFGDGVVFAVKQAVVHAVVVVDVEVVEGVQRDVGVFDGVDGVADGGHERGVGGVFDARGDGGGDGGDGHELAPPLFGQGAQDGFDFGRQHGGNEAFVVGGVERVQGGEWHAEGDAVGAAARFEVVFEAQFLAVVGEAFRVVGVTGGVVHQQQVGFTHGERRFAVLFEPLFEGDGAVYVFGQAGVVPGGLLGFVRQDAPAAGFVFAFFEGFDKGAVFGDDAAFGVDVAGDEGVLDEDVVGERRVVAGVGDVASGDDGQAVEQGGLGGEDVAGFFAPMGVGVGVFDEVGGDVFEVGQLDGGAGARVGALGFDDAGGHDGLRRFFGEHGGGIDAVAGVARAQVVAGLFVPEADLVEEAGEQCAVQGVKLRVVVGEAAFGAVRQVVLWCGGGYGVEVQFLFAQVADELVGEFAPFAHALRVQVVVFAPGTQAVVAGGAAFALVGGEEVEQGLVVAGFVGEFALFLVGARFLAVGAFARVLDGEGGDEDDGVLQAAGFFGGVDDAREAGVNRQVRHLSPKRGEAARFVGGAQFEEQAVAVVDLPRVGRVNEGEGGDVAQFEDEHLQDDGGEVGAQDFRLGVGGALAVVVFAVEADADAAGGTATSAGALVGGGLRDGLNRQALGFGAQAVAADARGAGVDDGFDARHGERGFGDVGGKHDAPRRLRAEDALLVGEREAAKEGQYVRVAQLFAAQAVGGFADVAFAGEEDEDVAASVLVEFGDGAEDGVRAVFVFVRRAVADFHGVGAAADVEDGRVFEVGGEFVGVDGGRGDDDFEVGAFVGEAAQVAEEEVDVEAAFVRFVHDDDFVAGEVGVGQGFGEQHAVGHQFDNGLFAGFFVETDLVADGGAKRFVQFFGDAGGDAARGDTARLGVGNHAARAEAEGEAELRQLCGFPRSGFAADDDDLVVGNQAADFVGNRQHGQVGAQFRCRQGGTARGDRFLRGGVVSGKARPHTVGRLAAPLTFANLAVELLQGVAVLAADGGEIGGGHGLCGMGKAADYSRLRRGRFSGFCYWRVVYPVIAPRVPWKPIVYRQQIAAPPVSHYPNHFFIYAGLPS</sequence>
<comment type="caution">
    <text evidence="1">The sequence shown here is derived from an EMBL/GenBank/DDBJ whole genome shotgun (WGS) entry which is preliminary data.</text>
</comment>
<protein>
    <submittedName>
        <fullName evidence="1">Uncharacterized protein</fullName>
    </submittedName>
</protein>
<dbReference type="AlphaFoldDB" id="G9ZCZ2"/>
<dbReference type="HOGENOM" id="CLU_296415_0_0_6"/>